<feature type="region of interest" description="Disordered" evidence="1">
    <location>
        <begin position="1425"/>
        <end position="1496"/>
    </location>
</feature>
<protein>
    <recommendedName>
        <fullName evidence="2">Sacsin/Nov domain-containing protein</fullName>
    </recommendedName>
</protein>
<evidence type="ECO:0000256" key="1">
    <source>
        <dbReference type="SAM" id="MobiDB-lite"/>
    </source>
</evidence>
<dbReference type="Proteomes" id="UP001217582">
    <property type="component" value="Chromosome 1"/>
</dbReference>
<organism evidence="3 4">
    <name type="scientific">Malassezia arunalokei</name>
    <dbReference type="NCBI Taxonomy" id="1514897"/>
    <lineage>
        <taxon>Eukaryota</taxon>
        <taxon>Fungi</taxon>
        <taxon>Dikarya</taxon>
        <taxon>Basidiomycota</taxon>
        <taxon>Ustilaginomycotina</taxon>
        <taxon>Malasseziomycetes</taxon>
        <taxon>Malasseziales</taxon>
        <taxon>Malasseziaceae</taxon>
        <taxon>Malassezia</taxon>
    </lineage>
</organism>
<gene>
    <name evidence="3" type="ORF">MARU1_000096</name>
</gene>
<dbReference type="Gene3D" id="3.30.565.10">
    <property type="entry name" value="Histidine kinase-like ATPase, C-terminal domain"/>
    <property type="match status" value="1"/>
</dbReference>
<dbReference type="InterPro" id="IPR058210">
    <property type="entry name" value="SACS/Nov_dom"/>
</dbReference>
<dbReference type="Pfam" id="PF12449">
    <property type="entry name" value="DUF3684"/>
    <property type="match status" value="1"/>
</dbReference>
<feature type="compositionally biased region" description="Polar residues" evidence="1">
    <location>
        <begin position="1467"/>
        <end position="1490"/>
    </location>
</feature>
<keyword evidence="4" id="KW-1185">Reference proteome</keyword>
<dbReference type="PANTHER" id="PTHR47839:SF1">
    <property type="entry name" value="DOMAIN PROTEIN, PUTATIVE (AFU_ORTHOLOGUE AFUA_6G04830)-RELATED"/>
    <property type="match status" value="1"/>
</dbReference>
<feature type="region of interest" description="Disordered" evidence="1">
    <location>
        <begin position="1512"/>
        <end position="1531"/>
    </location>
</feature>
<accession>A0AAJ5YVS6</accession>
<name>A0AAJ5YVS6_9BASI</name>
<dbReference type="Pfam" id="PF25794">
    <property type="entry name" value="SACS"/>
    <property type="match status" value="1"/>
</dbReference>
<dbReference type="EMBL" id="CP119916">
    <property type="protein sequence ID" value="WFD14100.1"/>
    <property type="molecule type" value="Genomic_DNA"/>
</dbReference>
<dbReference type="NCBIfam" id="NF047352">
    <property type="entry name" value="P_loop_sacsin"/>
    <property type="match status" value="1"/>
</dbReference>
<sequence length="1692" mass="187362">MDMRSLAQRALTESALPDEAITVNQRALIDKILARYSAEFTVFRELLQNADDAGASECELRLVSEPRPIPHVPDTRALLTQWTFRNNGAPFSDADWHRLRRIAEGNPDPERIGAFGVGFYSLFSVCDEPIVSSGDQLMGFFWKGDALFTRRAHAPAQAASSTGVPWTTFLMALREPTPFPESPLALCQFLATSLTFTSHVRSVGLYLDDQLLCHLDKHVGAPEPLVPSRHLKATSPEKIMVVQELHTSPLQVHVRVARCILLEAAEAAAAAADKPSLRQTLLSAFSKTAGAGIASMLSNAFGTAPPDAAASRDMVLENVAQHLETVQASLPLRFVSAHIRVHAPAALSRELERSTKKGLPSSMPLHIVHMRRDDIDAMALPETLTHSVDKHVGMLFDGLTPQLDAQGRVFIGFRTHQTTSFAGHLAARFIPTVERESLDFIDRYCARWNTELLAVGGFVARAIYEAEIHRLGAQWCHVDERERLLEAALHTMRFFSFRSSSPSTRVSAALEDAFFACCTRPCISLMSTEGLRSSDAVRFPSAMLADFCRDIAVIPPAHIEAADVFVMQLRLRHMVRDITMEDVFAELAHRPLSTDEMVACLRWWCQVAAHPAYEPSLCAQLVRAAVVTSDDGVQALSDVSTVLHTGKLPPTIVRPPTCLHYAVSRHFRPGELGRVFGWADLSVLAWVEYMLSLDQSSAPDVRAAHGLSQSPRNAEEVLSTLAWTWGHIPHAQMRAIVERLAPLACIPTRAGMKRPADAYFSSVSLFSDLPVVAFPTMPIRGHAEKMLEALGVRRHVDIQLIFDRLLAGGDWSHMDLVAYLAKQSAHLTPTEMQRLTNTPIFPAEGDTKQYMACQLYEPSDALRALRVPILDWRGRSWRASSDEARFLFSLGLQRHMPLPEVLERASGSDAALGVVARTYLLDKFALVYADVYSLKEASKYAFVPAQDGRLYPPTQVYTDAAAASMQWPIAAVSAVDATKLQLPAHPTGSAIVHKLCSSPPQTHEEACRVFAFLSTVRTYTPRDLETLRDAPIVPVQGRGHLPPASCYFAGARDAPSEYQAVFAYVDFGPAATVFLRACGVSDEPSTSELVEMLMDDAPHFYHLCPSPDAYVLVLRRIADHMSELPPSTRQRMRHVPFLLCLQQARTDDDHASGSASYALRSAPDIVLVDDAHAHMLFCDHVFVAPHDDVIEPLYASLGSPYLSKLVTESYSVKGRVLPDTPRAKDIRQTVLERTPLFLFEKRAMASRDIQHDAAWLDDVLTVHEVTEPGIQQTRVLTYQGQTWKDVQRCSAMATRPSTWKQVLILHVATDMELDWFEVASALCKSLLRRQHLQDVLLFMTVLSSPLRSLKRKGFHVDKILAQQAKTSAPLVPAPEPAWDSYEAQLRQMFPDADPAHVARLLRSFQDHHLQQASEAMLSGYPKVATSVEKPSHPQPPVQTPAQPPASLDKTREMMPPPTQPPKASGGNLFQQIRTRFSGRPSSLANGTSSIRRPGQSEPITQTSEIQRHVQNAIQSSRPDASSIIQSKSQTRDVREAASTYCDVNGMDVDLRLAGHVVGMKVYVSTDLDGPTTLSNNRAALERLIELVYRPVGAIFGVNPQSMHVFCDTQGPSIAFNRGGSIFLNLRYYLAWHDADVQANRLVNPLISVYFSVAHELAHNLVLAHNSEHEFYFSSIAEQYFMSLAQYIATLST</sequence>
<evidence type="ECO:0000259" key="2">
    <source>
        <dbReference type="Pfam" id="PF25794"/>
    </source>
</evidence>
<reference evidence="3 4" key="1">
    <citation type="submission" date="2023-03" db="EMBL/GenBank/DDBJ databases">
        <title>Mating type loci evolution in Malassezia.</title>
        <authorList>
            <person name="Coelho M.A."/>
        </authorList>
    </citation>
    <scope>NUCLEOTIDE SEQUENCE [LARGE SCALE GENOMIC DNA]</scope>
    <source>
        <strain evidence="3 4">CBS 13387</strain>
    </source>
</reference>
<evidence type="ECO:0000313" key="4">
    <source>
        <dbReference type="Proteomes" id="UP001217582"/>
    </source>
</evidence>
<dbReference type="SUPFAM" id="SSF55874">
    <property type="entry name" value="ATPase domain of HSP90 chaperone/DNA topoisomerase II/histidine kinase"/>
    <property type="match status" value="1"/>
</dbReference>
<feature type="compositionally biased region" description="Polar residues" evidence="1">
    <location>
        <begin position="1512"/>
        <end position="1528"/>
    </location>
</feature>
<proteinExistence type="predicted"/>
<evidence type="ECO:0000313" key="3">
    <source>
        <dbReference type="EMBL" id="WFD14100.1"/>
    </source>
</evidence>
<dbReference type="InterPro" id="IPR022155">
    <property type="entry name" value="DUF3684"/>
</dbReference>
<dbReference type="PANTHER" id="PTHR47839">
    <property type="entry name" value="DOMAIN PROTEIN, PUTATIVE (AFU_ORTHOLOGUE AFUA_6G04830)-RELATED"/>
    <property type="match status" value="1"/>
</dbReference>
<dbReference type="CDD" id="cd14279">
    <property type="entry name" value="CUE"/>
    <property type="match status" value="1"/>
</dbReference>
<feature type="domain" description="Sacsin/Nov" evidence="2">
    <location>
        <begin position="28"/>
        <end position="138"/>
    </location>
</feature>
<dbReference type="InterPro" id="IPR036890">
    <property type="entry name" value="HATPase_C_sf"/>
</dbReference>
<feature type="compositionally biased region" description="Pro residues" evidence="1">
    <location>
        <begin position="1432"/>
        <end position="1443"/>
    </location>
</feature>